<feature type="transmembrane region" description="Helical" evidence="8">
    <location>
        <begin position="70"/>
        <end position="93"/>
    </location>
</feature>
<keyword evidence="5 8" id="KW-0406">Ion transport</keyword>
<evidence type="ECO:0000313" key="10">
    <source>
        <dbReference type="Proteomes" id="UP000321440"/>
    </source>
</evidence>
<evidence type="ECO:0000256" key="1">
    <source>
        <dbReference type="ARBA" id="ARBA00022448"/>
    </source>
</evidence>
<feature type="transmembrane region" description="Helical" evidence="8">
    <location>
        <begin position="131"/>
        <end position="153"/>
    </location>
</feature>
<evidence type="ECO:0000256" key="8">
    <source>
        <dbReference type="HAMAP-Rule" id="MF_01521"/>
    </source>
</evidence>
<dbReference type="GO" id="GO:0005384">
    <property type="term" value="F:manganese ion transmembrane transporter activity"/>
    <property type="evidence" value="ECO:0007669"/>
    <property type="project" value="UniProtKB-UniRule"/>
</dbReference>
<dbReference type="PANTHER" id="PTHR35529:SF1">
    <property type="entry name" value="MANGANESE EFFLUX PUMP MNTP-RELATED"/>
    <property type="match status" value="1"/>
</dbReference>
<gene>
    <name evidence="8 9" type="primary">mntP</name>
    <name evidence="9" type="ORF">AHA02nite_00560</name>
</gene>
<keyword evidence="2 8" id="KW-1003">Cell membrane</keyword>
<dbReference type="OrthoDB" id="1679700at2"/>
<dbReference type="HAMAP" id="MF_01521">
    <property type="entry name" value="MntP_pump"/>
    <property type="match status" value="1"/>
</dbReference>
<keyword evidence="7 8" id="KW-0464">Manganese</keyword>
<comment type="caution">
    <text evidence="9">The sequence shown here is derived from an EMBL/GenBank/DDBJ whole genome shotgun (WGS) entry which is preliminary data.</text>
</comment>
<keyword evidence="1 8" id="KW-0813">Transport</keyword>
<evidence type="ECO:0000256" key="3">
    <source>
        <dbReference type="ARBA" id="ARBA00022692"/>
    </source>
</evidence>
<evidence type="ECO:0000256" key="4">
    <source>
        <dbReference type="ARBA" id="ARBA00022989"/>
    </source>
</evidence>
<dbReference type="RefSeq" id="WP_146813244.1">
    <property type="nucleotide sequence ID" value="NZ_BJYA01000001.1"/>
</dbReference>
<evidence type="ECO:0000256" key="5">
    <source>
        <dbReference type="ARBA" id="ARBA00023065"/>
    </source>
</evidence>
<feature type="transmembrane region" description="Helical" evidence="8">
    <location>
        <begin position="12"/>
        <end position="32"/>
    </location>
</feature>
<dbReference type="InterPro" id="IPR022929">
    <property type="entry name" value="Put_MntP"/>
</dbReference>
<keyword evidence="4 8" id="KW-1133">Transmembrane helix</keyword>
<dbReference type="GO" id="GO:0005886">
    <property type="term" value="C:plasma membrane"/>
    <property type="evidence" value="ECO:0007669"/>
    <property type="project" value="UniProtKB-SubCell"/>
</dbReference>
<evidence type="ECO:0000256" key="6">
    <source>
        <dbReference type="ARBA" id="ARBA00023136"/>
    </source>
</evidence>
<proteinExistence type="inferred from homology"/>
<keyword evidence="3 8" id="KW-0812">Transmembrane</keyword>
<dbReference type="Proteomes" id="UP000321440">
    <property type="component" value="Unassembled WGS sequence"/>
</dbReference>
<keyword evidence="6 8" id="KW-0472">Membrane</keyword>
<dbReference type="EMBL" id="BJYA01000001">
    <property type="protein sequence ID" value="GEN44280.1"/>
    <property type="molecule type" value="Genomic_DNA"/>
</dbReference>
<sequence>MISFYESLTPFLLIAFAIGMDAFSVSMSVGLMRQRLRMLAFFIGLVGLFHIVMPLFGMGLGHFLSHQLGAIAQIIGGWMLIMIGIQMAIATFFEKDMQRYVGYTSLFILAFTVSLDSFSVGITIGMLGINLFVVVILFGIISMLCCWAGIMLAQQGERFLGRYSEALGGVVLIGIGIQMVW</sequence>
<feature type="transmembrane region" description="Helical" evidence="8">
    <location>
        <begin position="100"/>
        <end position="125"/>
    </location>
</feature>
<feature type="transmembrane region" description="Helical" evidence="8">
    <location>
        <begin position="39"/>
        <end position="64"/>
    </location>
</feature>
<evidence type="ECO:0000256" key="2">
    <source>
        <dbReference type="ARBA" id="ARBA00022475"/>
    </source>
</evidence>
<keyword evidence="10" id="KW-1185">Reference proteome</keyword>
<comment type="subcellular location">
    <subcellularLocation>
        <location evidence="8">Cell membrane</location>
        <topology evidence="8">Multi-pass membrane protein</topology>
    </subcellularLocation>
</comment>
<evidence type="ECO:0000313" key="9">
    <source>
        <dbReference type="EMBL" id="GEN44280.1"/>
    </source>
</evidence>
<protein>
    <recommendedName>
        <fullName evidence="8">Putative manganese efflux pump MntP</fullName>
    </recommendedName>
</protein>
<reference evidence="9 10" key="1">
    <citation type="submission" date="2019-07" db="EMBL/GenBank/DDBJ databases">
        <title>Whole genome shotgun sequence of Alkalibacillus haloalkaliphilus NBRC 103110.</title>
        <authorList>
            <person name="Hosoyama A."/>
            <person name="Uohara A."/>
            <person name="Ohji S."/>
            <person name="Ichikawa N."/>
        </authorList>
    </citation>
    <scope>NUCLEOTIDE SEQUENCE [LARGE SCALE GENOMIC DNA]</scope>
    <source>
        <strain evidence="9 10">NBRC 103110</strain>
    </source>
</reference>
<dbReference type="PANTHER" id="PTHR35529">
    <property type="entry name" value="MANGANESE EFFLUX PUMP MNTP-RELATED"/>
    <property type="match status" value="1"/>
</dbReference>
<organism evidence="9 10">
    <name type="scientific">Alkalibacillus haloalkaliphilus</name>
    <dbReference type="NCBI Taxonomy" id="94136"/>
    <lineage>
        <taxon>Bacteria</taxon>
        <taxon>Bacillati</taxon>
        <taxon>Bacillota</taxon>
        <taxon>Bacilli</taxon>
        <taxon>Bacillales</taxon>
        <taxon>Bacillaceae</taxon>
        <taxon>Alkalibacillus</taxon>
    </lineage>
</organism>
<comment type="function">
    <text evidence="8">Probably functions as a manganese efflux pump.</text>
</comment>
<dbReference type="InterPro" id="IPR003810">
    <property type="entry name" value="Mntp/YtaF"/>
</dbReference>
<accession>A0A511VZL5</accession>
<evidence type="ECO:0000256" key="7">
    <source>
        <dbReference type="ARBA" id="ARBA00023211"/>
    </source>
</evidence>
<dbReference type="Pfam" id="PF02659">
    <property type="entry name" value="Mntp"/>
    <property type="match status" value="1"/>
</dbReference>
<dbReference type="AlphaFoldDB" id="A0A511VZL5"/>
<name>A0A511VZL5_9BACI</name>
<comment type="similarity">
    <text evidence="8">Belongs to the MntP (TC 9.B.29) family.</text>
</comment>